<dbReference type="SUPFAM" id="SSF160544">
    <property type="entry name" value="EscU C-terminal domain-like"/>
    <property type="match status" value="1"/>
</dbReference>
<dbReference type="Pfam" id="PF01312">
    <property type="entry name" value="Bac_export_2"/>
    <property type="match status" value="1"/>
</dbReference>
<evidence type="ECO:0000256" key="9">
    <source>
        <dbReference type="ARBA" id="ARBA00022989"/>
    </source>
</evidence>
<evidence type="ECO:0000256" key="1">
    <source>
        <dbReference type="ARBA" id="ARBA00004651"/>
    </source>
</evidence>
<dbReference type="Proteomes" id="UP000253490">
    <property type="component" value="Unassembled WGS sequence"/>
</dbReference>
<evidence type="ECO:0000256" key="8">
    <source>
        <dbReference type="ARBA" id="ARBA00022927"/>
    </source>
</evidence>
<dbReference type="PANTHER" id="PTHR30531:SF12">
    <property type="entry name" value="FLAGELLAR BIOSYNTHETIC PROTEIN FLHB"/>
    <property type="match status" value="1"/>
</dbReference>
<comment type="function">
    <text evidence="12">Required for formation of the rod structure in the basal body of the flagellar apparatus. Together with FliI and FliH, may constitute the export apparatus of flagellin.</text>
</comment>
<keyword evidence="14" id="KW-0966">Cell projection</keyword>
<keyword evidence="11 12" id="KW-1006">Bacterial flagellum protein export</keyword>
<organism evidence="14 15">
    <name type="scientific">Alkalibaculum bacchi</name>
    <dbReference type="NCBI Taxonomy" id="645887"/>
    <lineage>
        <taxon>Bacteria</taxon>
        <taxon>Bacillati</taxon>
        <taxon>Bacillota</taxon>
        <taxon>Clostridia</taxon>
        <taxon>Eubacteriales</taxon>
        <taxon>Eubacteriaceae</taxon>
        <taxon>Alkalibaculum</taxon>
    </lineage>
</organism>
<dbReference type="PRINTS" id="PR00950">
    <property type="entry name" value="TYPE3IMSPROT"/>
</dbReference>
<dbReference type="NCBIfam" id="TIGR00328">
    <property type="entry name" value="flhB"/>
    <property type="match status" value="1"/>
</dbReference>
<dbReference type="Gene3D" id="6.10.250.2080">
    <property type="match status" value="1"/>
</dbReference>
<evidence type="ECO:0000313" key="15">
    <source>
        <dbReference type="Proteomes" id="UP000253490"/>
    </source>
</evidence>
<dbReference type="PANTHER" id="PTHR30531">
    <property type="entry name" value="FLAGELLAR BIOSYNTHETIC PROTEIN FLHB"/>
    <property type="match status" value="1"/>
</dbReference>
<keyword evidence="6 12" id="KW-0812">Transmembrane</keyword>
<dbReference type="GO" id="GO:0009306">
    <property type="term" value="P:protein secretion"/>
    <property type="evidence" value="ECO:0007669"/>
    <property type="project" value="InterPro"/>
</dbReference>
<keyword evidence="14" id="KW-0969">Cilium</keyword>
<feature type="transmembrane region" description="Helical" evidence="12">
    <location>
        <begin position="33"/>
        <end position="54"/>
    </location>
</feature>
<evidence type="ECO:0000256" key="13">
    <source>
        <dbReference type="SAM" id="MobiDB-lite"/>
    </source>
</evidence>
<evidence type="ECO:0000256" key="6">
    <source>
        <dbReference type="ARBA" id="ARBA00022692"/>
    </source>
</evidence>
<keyword evidence="10 12" id="KW-0472">Membrane</keyword>
<comment type="similarity">
    <text evidence="2 12">Belongs to the type III secretion exporter family.</text>
</comment>
<dbReference type="InterPro" id="IPR029025">
    <property type="entry name" value="T3SS_substrate_exporter_C"/>
</dbReference>
<dbReference type="FunFam" id="3.40.1690.10:FF:000001">
    <property type="entry name" value="Flagellar biosynthetic protein FlhB"/>
    <property type="match status" value="1"/>
</dbReference>
<dbReference type="InterPro" id="IPR006136">
    <property type="entry name" value="FlhB"/>
</dbReference>
<gene>
    <name evidence="12" type="primary">flhB</name>
    <name evidence="14" type="ORF">DES36_101144</name>
</gene>
<reference evidence="14 15" key="1">
    <citation type="submission" date="2018-06" db="EMBL/GenBank/DDBJ databases">
        <title>Genomic Encyclopedia of Type Strains, Phase IV (KMG-IV): sequencing the most valuable type-strain genomes for metagenomic binning, comparative biology and taxonomic classification.</title>
        <authorList>
            <person name="Goeker M."/>
        </authorList>
    </citation>
    <scope>NUCLEOTIDE SEQUENCE [LARGE SCALE GENOMIC DNA]</scope>
    <source>
        <strain evidence="14 15">DSM 22112</strain>
    </source>
</reference>
<evidence type="ECO:0000256" key="2">
    <source>
        <dbReference type="ARBA" id="ARBA00010690"/>
    </source>
</evidence>
<keyword evidence="15" id="KW-1185">Reference proteome</keyword>
<evidence type="ECO:0000256" key="11">
    <source>
        <dbReference type="ARBA" id="ARBA00023225"/>
    </source>
</evidence>
<name>A0A366IGZ1_9FIRM</name>
<keyword evidence="9 12" id="KW-1133">Transmembrane helix</keyword>
<dbReference type="Gene3D" id="3.40.1690.10">
    <property type="entry name" value="secretion proteins EscU"/>
    <property type="match status" value="1"/>
</dbReference>
<dbReference type="GO" id="GO:0005886">
    <property type="term" value="C:plasma membrane"/>
    <property type="evidence" value="ECO:0007669"/>
    <property type="project" value="UniProtKB-SubCell"/>
</dbReference>
<dbReference type="EMBL" id="QNRX01000001">
    <property type="protein sequence ID" value="RBP70090.1"/>
    <property type="molecule type" value="Genomic_DNA"/>
</dbReference>
<keyword evidence="4 12" id="KW-0813">Transport</keyword>
<evidence type="ECO:0000256" key="10">
    <source>
        <dbReference type="ARBA" id="ARBA00023136"/>
    </source>
</evidence>
<sequence>MPDVDKDTKTEEATPKRVRDSKKKGQIAKSNDLNAAISFLVFTMGLLTLSQYLFSNGLAYMRNSLKIGYTINVNMENMNSLFTNGVFHYFMLVLPFALIAVVVGIVSNLIQTGFLFTSETIKPDFSRINPIKGFKNIFSKKAFVTLLKNLMKLILVFYLTFKNLEESGKQILNSGSIGTEKIFLFIMSFIRELSISIGVIMLIIALVDYVFQKFDHKKNLRMSKQEIKDEYKEMEGNPQIKSARQQRQRQLAMGRMMDDIATATVVVTNPTHIAVAIRYDGEKDNAPIVVAKGADYIALKIKEKAKEGKIPIVENKPLARAMYKRVEIGDFIPMDLYKAVAEILAIVYQMQKKNKYKI</sequence>
<comment type="subcellular location">
    <subcellularLocation>
        <location evidence="1">Cell membrane</location>
        <topology evidence="1">Multi-pass membrane protein</topology>
    </subcellularLocation>
</comment>
<dbReference type="AlphaFoldDB" id="A0A366IGZ1"/>
<evidence type="ECO:0000256" key="3">
    <source>
        <dbReference type="ARBA" id="ARBA00021622"/>
    </source>
</evidence>
<proteinExistence type="inferred from homology"/>
<feature type="region of interest" description="Disordered" evidence="13">
    <location>
        <begin position="1"/>
        <end position="24"/>
    </location>
</feature>
<keyword evidence="14" id="KW-0282">Flagellum</keyword>
<dbReference type="RefSeq" id="WP_113919301.1">
    <property type="nucleotide sequence ID" value="NZ_QNRX01000001.1"/>
</dbReference>
<feature type="compositionally biased region" description="Basic and acidic residues" evidence="13">
    <location>
        <begin position="1"/>
        <end position="18"/>
    </location>
</feature>
<evidence type="ECO:0000256" key="5">
    <source>
        <dbReference type="ARBA" id="ARBA00022475"/>
    </source>
</evidence>
<keyword evidence="8 12" id="KW-0653">Protein transport</keyword>
<protein>
    <recommendedName>
        <fullName evidence="3 12">Flagellar biosynthetic protein FlhB</fullName>
    </recommendedName>
</protein>
<accession>A0A366IGZ1</accession>
<dbReference type="InterPro" id="IPR006135">
    <property type="entry name" value="T3SS_substrate_exporter"/>
</dbReference>
<feature type="transmembrane region" description="Helical" evidence="12">
    <location>
        <begin position="142"/>
        <end position="161"/>
    </location>
</feature>
<dbReference type="OrthoDB" id="9807950at2"/>
<keyword evidence="7 12" id="KW-1005">Bacterial flagellum biogenesis</keyword>
<evidence type="ECO:0000256" key="12">
    <source>
        <dbReference type="RuleBase" id="RU364091"/>
    </source>
</evidence>
<feature type="transmembrane region" description="Helical" evidence="12">
    <location>
        <begin position="181"/>
        <end position="211"/>
    </location>
</feature>
<evidence type="ECO:0000256" key="4">
    <source>
        <dbReference type="ARBA" id="ARBA00022448"/>
    </source>
</evidence>
<feature type="transmembrane region" description="Helical" evidence="12">
    <location>
        <begin position="86"/>
        <end position="110"/>
    </location>
</feature>
<evidence type="ECO:0000256" key="7">
    <source>
        <dbReference type="ARBA" id="ARBA00022795"/>
    </source>
</evidence>
<comment type="caution">
    <text evidence="14">The sequence shown here is derived from an EMBL/GenBank/DDBJ whole genome shotgun (WGS) entry which is preliminary data.</text>
</comment>
<dbReference type="GO" id="GO:0044780">
    <property type="term" value="P:bacterial-type flagellum assembly"/>
    <property type="evidence" value="ECO:0007669"/>
    <property type="project" value="InterPro"/>
</dbReference>
<keyword evidence="5 12" id="KW-1003">Cell membrane</keyword>
<evidence type="ECO:0000313" key="14">
    <source>
        <dbReference type="EMBL" id="RBP70090.1"/>
    </source>
</evidence>